<keyword evidence="2" id="KW-1185">Reference proteome</keyword>
<dbReference type="Proteomes" id="UP001169242">
    <property type="component" value="Unassembled WGS sequence"/>
</dbReference>
<evidence type="ECO:0000313" key="1">
    <source>
        <dbReference type="EMBL" id="MDA3734166.1"/>
    </source>
</evidence>
<dbReference type="InterPro" id="IPR027417">
    <property type="entry name" value="P-loop_NTPase"/>
</dbReference>
<proteinExistence type="predicted"/>
<dbReference type="EMBL" id="JAQIFT010000074">
    <property type="protein sequence ID" value="MDA3734166.1"/>
    <property type="molecule type" value="Genomic_DNA"/>
</dbReference>
<dbReference type="PANTHER" id="PTHR46638:SF1">
    <property type="entry name" value="CORRINOID ADENOSYLTRANSFERASE"/>
    <property type="match status" value="1"/>
</dbReference>
<dbReference type="PANTHER" id="PTHR46638">
    <property type="entry name" value="CORRINOID ADENOSYLTRANSFERASE"/>
    <property type="match status" value="1"/>
</dbReference>
<dbReference type="Pfam" id="PF02572">
    <property type="entry name" value="CobA_CobO_BtuR"/>
    <property type="match status" value="1"/>
</dbReference>
<name>A0AA42DSN1_9FIRM</name>
<dbReference type="InterPro" id="IPR003724">
    <property type="entry name" value="CblAdoTrfase_CobA"/>
</dbReference>
<dbReference type="PIRSF" id="PIRSF015617">
    <property type="entry name" value="Adensltrnsf_CobA"/>
    <property type="match status" value="1"/>
</dbReference>
<dbReference type="GO" id="GO:0008817">
    <property type="term" value="F:corrinoid adenosyltransferase activity"/>
    <property type="evidence" value="ECO:0007669"/>
    <property type="project" value="InterPro"/>
</dbReference>
<dbReference type="AlphaFoldDB" id="A0AA42DSN1"/>
<comment type="caution">
    <text evidence="1">The sequence shown here is derived from an EMBL/GenBank/DDBJ whole genome shotgun (WGS) entry which is preliminary data.</text>
</comment>
<protein>
    <submittedName>
        <fullName evidence="1">Cob(I)yrinic acid a,c-diamide adenosyltransferase</fullName>
    </submittedName>
</protein>
<dbReference type="GO" id="GO:0009236">
    <property type="term" value="P:cobalamin biosynthetic process"/>
    <property type="evidence" value="ECO:0007669"/>
    <property type="project" value="InterPro"/>
</dbReference>
<gene>
    <name evidence="1" type="ORF">PBV87_22085</name>
</gene>
<dbReference type="RefSeq" id="WP_053982658.1">
    <property type="nucleotide sequence ID" value="NZ_JAQIFT010000074.1"/>
</dbReference>
<dbReference type="Gene3D" id="3.40.50.300">
    <property type="entry name" value="P-loop containing nucleotide triphosphate hydrolases"/>
    <property type="match status" value="1"/>
</dbReference>
<organism evidence="1 2">
    <name type="scientific">Holtiella tumoricola</name>
    <dbReference type="NCBI Taxonomy" id="3018743"/>
    <lineage>
        <taxon>Bacteria</taxon>
        <taxon>Bacillati</taxon>
        <taxon>Bacillota</taxon>
        <taxon>Clostridia</taxon>
        <taxon>Lachnospirales</taxon>
        <taxon>Cellulosilyticaceae</taxon>
        <taxon>Holtiella</taxon>
    </lineage>
</organism>
<reference evidence="1" key="1">
    <citation type="journal article" date="2023" name="Int. J. Syst. Evol. Microbiol.">
        <title>&lt;i&gt;Holtiella tumoricola&lt;/i&gt; gen. nov. sp. nov., isolated from a human clinical sample.</title>
        <authorList>
            <person name="Allen-Vercoe E."/>
            <person name="Daigneault M.C."/>
            <person name="Vancuren S.J."/>
            <person name="Cochrane K."/>
            <person name="O'Neal L.L."/>
            <person name="Sankaranarayanan K."/>
            <person name="Lawson P.A."/>
        </authorList>
    </citation>
    <scope>NUCLEOTIDE SEQUENCE</scope>
    <source>
        <strain evidence="1">CC70A</strain>
    </source>
</reference>
<evidence type="ECO:0000313" key="2">
    <source>
        <dbReference type="Proteomes" id="UP001169242"/>
    </source>
</evidence>
<sequence length="176" mass="19677">MKQGLTQVYCGPGKGKSTAAIGLGIRALGNNLKVIMIQFLKNDNTGECKTLKSLEPGFKVFHFEKERGFTWTLSEEEKAELAQEIHMALKFAKKVMDTGECDILILDEILGVLQLGFADLKEVLQLVDDKPEFMELVLTGRQLPDELKEKADYVSYIDAVKHPMEKGIQARAGIEF</sequence>
<dbReference type="SUPFAM" id="SSF52540">
    <property type="entry name" value="P-loop containing nucleoside triphosphate hydrolases"/>
    <property type="match status" value="1"/>
</dbReference>
<accession>A0AA42DSN1</accession>
<dbReference type="GO" id="GO:0005524">
    <property type="term" value="F:ATP binding"/>
    <property type="evidence" value="ECO:0007669"/>
    <property type="project" value="InterPro"/>
</dbReference>